<dbReference type="AlphaFoldDB" id="A0A7D7U510"/>
<dbReference type="KEGG" id="mtuy:H3143_01760"/>
<dbReference type="EMBL" id="CP059674">
    <property type="protein sequence ID" value="QMT98829.1"/>
    <property type="molecule type" value="Genomic_DNA"/>
</dbReference>
<keyword evidence="1" id="KW-0472">Membrane</keyword>
<feature type="transmembrane region" description="Helical" evidence="1">
    <location>
        <begin position="627"/>
        <end position="649"/>
    </location>
</feature>
<reference evidence="2 3" key="1">
    <citation type="journal article" date="2017" name="Int. J. Syst. Evol. Microbiol.">
        <title>Mycoplasma tullyi sp. nov., isolated from penguins of the genus Spheniscus.</title>
        <authorList>
            <person name="Yavari C.A."/>
            <person name="Ramirez A.S."/>
            <person name="Nicholas R.A.J."/>
            <person name="Radford A.D."/>
            <person name="Darby A.C."/>
            <person name="Bradbury J.M."/>
        </authorList>
    </citation>
    <scope>NUCLEOTIDE SEQUENCE [LARGE SCALE GENOMIC DNA]</scope>
    <source>
        <strain evidence="2 3">56A97T</strain>
    </source>
</reference>
<keyword evidence="1" id="KW-0812">Transmembrane</keyword>
<organism evidence="2 3">
    <name type="scientific">Mycoplasma tullyi</name>
    <dbReference type="NCBI Taxonomy" id="1612150"/>
    <lineage>
        <taxon>Bacteria</taxon>
        <taxon>Bacillati</taxon>
        <taxon>Mycoplasmatota</taxon>
        <taxon>Mollicutes</taxon>
        <taxon>Mycoplasmataceae</taxon>
        <taxon>Mycoplasma</taxon>
    </lineage>
</organism>
<evidence type="ECO:0000313" key="2">
    <source>
        <dbReference type="EMBL" id="QMT98829.1"/>
    </source>
</evidence>
<dbReference type="RefSeq" id="WP_182079100.1">
    <property type="nucleotide sequence ID" value="NZ_CP059674.1"/>
</dbReference>
<keyword evidence="1" id="KW-1133">Transmembrane helix</keyword>
<feature type="transmembrane region" description="Helical" evidence="1">
    <location>
        <begin position="102"/>
        <end position="131"/>
    </location>
</feature>
<gene>
    <name evidence="2" type="ORF">H3143_01760</name>
</gene>
<name>A0A7D7U510_9MOLU</name>
<feature type="transmembrane region" description="Helical" evidence="1">
    <location>
        <begin position="23"/>
        <end position="45"/>
    </location>
</feature>
<dbReference type="Proteomes" id="UP000514704">
    <property type="component" value="Chromosome"/>
</dbReference>
<accession>A0A7D7U510</accession>
<keyword evidence="3" id="KW-1185">Reference proteome</keyword>
<feature type="transmembrane region" description="Helical" evidence="1">
    <location>
        <begin position="143"/>
        <end position="167"/>
    </location>
</feature>
<feature type="transmembrane region" description="Helical" evidence="1">
    <location>
        <begin position="57"/>
        <end position="81"/>
    </location>
</feature>
<feature type="transmembrane region" description="Helical" evidence="1">
    <location>
        <begin position="174"/>
        <end position="196"/>
    </location>
</feature>
<protein>
    <submittedName>
        <fullName evidence="2">ABC-2 transporter permease</fullName>
    </submittedName>
</protein>
<evidence type="ECO:0000313" key="3">
    <source>
        <dbReference type="Proteomes" id="UP000514704"/>
    </source>
</evidence>
<sequence length="654" mass="75038">MKQPKQFWIYFAFLIKQIVKKPFIWATFSAYFLMLLILLLVFPLYQETSPANYWNNPVIHVSTFLIPIASIFGIMVAMFLFKDGVTDGTEIIIISKPVSRKIYVSAKFLVLILTCLVFSFLLILSAAFAKINPKFELQNMRDLMLGIFIGNFINSLFFGSISILISFGLSKNSTIVIVFLATFLMNFQTPLSALFFKSPSRVLGDSQHVLVERTLLTNKKSKDDQFVGETVVFEPTPSDDKKSVKQLYQEAEASTFYNRSFYFNLGNALNSIYNLNSLSYENSGNINVLSPNTKIVFDRVFNPNDFYNLDFYLPRPDQKGLLQLQRFKVFLSAPTPEKTSNPIIRITRPPGYGYLNSDGNNYTLVTAGFDLYEKNQNNDDLLVNTYEIFFKDVFTSTKNSQQRSIESLLSSLFAKYANEVISNPNNLNTNDLIAKISPDLVNLNDLLRSPNLMYQFTKSFENSDAKTNQEKAIEVYKKRVNLFYALNDTNNLRKLRQFSKFSNTILKNDNLFKNLRGFDLKDLIDTNLINNPFLGLLLQNSFNNLNLNEFLRNLTLDDLKLIFYQQIFNEYLALYITQVINLSQIREQIEGRGAKQDYFVSLNPSAIRQDQLSDTYVISKKPIVNPWTIVLLMSAISIALLGLSSVLYYSKDYV</sequence>
<proteinExistence type="predicted"/>
<evidence type="ECO:0000256" key="1">
    <source>
        <dbReference type="SAM" id="Phobius"/>
    </source>
</evidence>